<organism evidence="1 2">
    <name type="scientific">Candidatus Tidjanibacter faecipullorum</name>
    <dbReference type="NCBI Taxonomy" id="2838766"/>
    <lineage>
        <taxon>Bacteria</taxon>
        <taxon>Pseudomonadati</taxon>
        <taxon>Bacteroidota</taxon>
        <taxon>Bacteroidia</taxon>
        <taxon>Bacteroidales</taxon>
        <taxon>Rikenellaceae</taxon>
        <taxon>Tidjanibacter</taxon>
    </lineage>
</organism>
<dbReference type="Proteomes" id="UP000824014">
    <property type="component" value="Unassembled WGS sequence"/>
</dbReference>
<dbReference type="CDD" id="cd06561">
    <property type="entry name" value="AlkD_like"/>
    <property type="match status" value="1"/>
</dbReference>
<proteinExistence type="predicted"/>
<dbReference type="PANTHER" id="PTHR41291:SF1">
    <property type="entry name" value="DNA ALKYLATION REPAIR PROTEIN"/>
    <property type="match status" value="1"/>
</dbReference>
<gene>
    <name evidence="1" type="ORF">H9816_00985</name>
</gene>
<protein>
    <submittedName>
        <fullName evidence="1">DNA alkylation repair protein</fullName>
    </submittedName>
</protein>
<dbReference type="SUPFAM" id="SSF48371">
    <property type="entry name" value="ARM repeat"/>
    <property type="match status" value="1"/>
</dbReference>
<dbReference type="InterPro" id="IPR016024">
    <property type="entry name" value="ARM-type_fold"/>
</dbReference>
<dbReference type="PANTHER" id="PTHR41291">
    <property type="entry name" value="DNA ALKYLATION REPAIR PROTEIN"/>
    <property type="match status" value="1"/>
</dbReference>
<evidence type="ECO:0000313" key="2">
    <source>
        <dbReference type="Proteomes" id="UP000824014"/>
    </source>
</evidence>
<comment type="caution">
    <text evidence="1">The sequence shown here is derived from an EMBL/GenBank/DDBJ whole genome shotgun (WGS) entry which is preliminary data.</text>
</comment>
<dbReference type="Pfam" id="PF08713">
    <property type="entry name" value="DNA_alkylation"/>
    <property type="match status" value="1"/>
</dbReference>
<dbReference type="Gene3D" id="1.25.10.90">
    <property type="match status" value="1"/>
</dbReference>
<evidence type="ECO:0000313" key="1">
    <source>
        <dbReference type="EMBL" id="HIZ14478.1"/>
    </source>
</evidence>
<sequence>MESLRDEGRREGLARFGIRNDRAFGIPVPVLRQKARDWRGRHDVALALWHTGWHEARILAGMMADPRQLTPQQMDAWVEAFDSWDLCDQCCGNLFWRTSFVREAIGRYVADGREYVRRTGFVLMAALAVHDRTVTADEAAGWLRLVARYADDDRNFVKKAVNWALRQIGKRGPDFREMALNVAERLAASDVRSARWIGRDAVRELSSPRTVARMRDGRV</sequence>
<dbReference type="AlphaFoldDB" id="A0A9D2DCM3"/>
<accession>A0A9D2DCM3</accession>
<reference evidence="1" key="1">
    <citation type="journal article" date="2021" name="PeerJ">
        <title>Extensive microbial diversity within the chicken gut microbiome revealed by metagenomics and culture.</title>
        <authorList>
            <person name="Gilroy R."/>
            <person name="Ravi A."/>
            <person name="Getino M."/>
            <person name="Pursley I."/>
            <person name="Horton D.L."/>
            <person name="Alikhan N.F."/>
            <person name="Baker D."/>
            <person name="Gharbi K."/>
            <person name="Hall N."/>
            <person name="Watson M."/>
            <person name="Adriaenssens E.M."/>
            <person name="Foster-Nyarko E."/>
            <person name="Jarju S."/>
            <person name="Secka A."/>
            <person name="Antonio M."/>
            <person name="Oren A."/>
            <person name="Chaudhuri R.R."/>
            <person name="La Ragione R."/>
            <person name="Hildebrand F."/>
            <person name="Pallen M.J."/>
        </authorList>
    </citation>
    <scope>NUCLEOTIDE SEQUENCE</scope>
    <source>
        <strain evidence="1">ChiHjej11B10-19426</strain>
    </source>
</reference>
<dbReference type="EMBL" id="DXCC01000004">
    <property type="protein sequence ID" value="HIZ14478.1"/>
    <property type="molecule type" value="Genomic_DNA"/>
</dbReference>
<name>A0A9D2DCM3_9BACT</name>
<dbReference type="InterPro" id="IPR014825">
    <property type="entry name" value="DNA_alkylation"/>
</dbReference>
<reference evidence="1" key="2">
    <citation type="submission" date="2021-04" db="EMBL/GenBank/DDBJ databases">
        <authorList>
            <person name="Gilroy R."/>
        </authorList>
    </citation>
    <scope>NUCLEOTIDE SEQUENCE</scope>
    <source>
        <strain evidence="1">ChiHjej11B10-19426</strain>
    </source>
</reference>